<keyword evidence="5" id="KW-0143">Chaperone</keyword>
<dbReference type="Pfam" id="PF07542">
    <property type="entry name" value="ATP12"/>
    <property type="match status" value="1"/>
</dbReference>
<comment type="subcellular location">
    <subcellularLocation>
        <location evidence="1">Mitochondrion</location>
    </subcellularLocation>
</comment>
<accession>A0A0C9USB2</accession>
<dbReference type="SUPFAM" id="SSF160909">
    <property type="entry name" value="ATP12-like"/>
    <property type="match status" value="1"/>
</dbReference>
<dbReference type="PANTHER" id="PTHR21013:SF10">
    <property type="entry name" value="ATP SYNTHASE MITOCHONDRIAL F1 COMPLEX ASSEMBLY FACTOR 2"/>
    <property type="match status" value="1"/>
</dbReference>
<evidence type="ECO:0000256" key="3">
    <source>
        <dbReference type="ARBA" id="ARBA00022946"/>
    </source>
</evidence>
<evidence type="ECO:0008006" key="8">
    <source>
        <dbReference type="Google" id="ProtNLM"/>
    </source>
</evidence>
<proteinExistence type="inferred from homology"/>
<gene>
    <name evidence="6" type="ORF">M422DRAFT_76024</name>
</gene>
<dbReference type="OrthoDB" id="5673at2759"/>
<protein>
    <recommendedName>
        <fullName evidence="8">ATP synthase mitochondrial F1 complex assembly factor 2</fullName>
    </recommendedName>
</protein>
<dbReference type="HOGENOM" id="CLU_047893_1_0_1"/>
<evidence type="ECO:0000313" key="6">
    <source>
        <dbReference type="EMBL" id="KIJ37704.1"/>
    </source>
</evidence>
<dbReference type="Gene3D" id="1.10.3580.10">
    <property type="entry name" value="ATP12 ATPase"/>
    <property type="match status" value="1"/>
</dbReference>
<name>A0A0C9USB2_SPHS4</name>
<evidence type="ECO:0000313" key="7">
    <source>
        <dbReference type="Proteomes" id="UP000054279"/>
    </source>
</evidence>
<keyword evidence="7" id="KW-1185">Reference proteome</keyword>
<dbReference type="GO" id="GO:0005739">
    <property type="term" value="C:mitochondrion"/>
    <property type="evidence" value="ECO:0007669"/>
    <property type="project" value="UniProtKB-SubCell"/>
</dbReference>
<dbReference type="InterPro" id="IPR011419">
    <property type="entry name" value="ATP12_ATP_synth-F1-assembly"/>
</dbReference>
<dbReference type="EMBL" id="KN837167">
    <property type="protein sequence ID" value="KIJ37704.1"/>
    <property type="molecule type" value="Genomic_DNA"/>
</dbReference>
<dbReference type="Proteomes" id="UP000054279">
    <property type="component" value="Unassembled WGS sequence"/>
</dbReference>
<evidence type="ECO:0000256" key="4">
    <source>
        <dbReference type="ARBA" id="ARBA00023128"/>
    </source>
</evidence>
<keyword evidence="4" id="KW-0496">Mitochondrion</keyword>
<sequence>MSRSIFSTLYLRSLRTPRLDFRRNLTYSRFLLAEVTNDGPAVTATNRAQITAKRFWKTVGIEERPDCFVVNLDKRPLKTPSGVILEIPKSKRLLASLIAHEWDNQDILIKPFALPLTSLAARAVDNFQNEESRRTAIQALLKYLDTDTICFFTETPAHPLATDNPRSLIDLQEKHWAPLLDWARKEFDTEIRRFDTVMFAKQPKETIEKIQRVLESLNPWELAAVERAVYATKSLLIALALVKGRLSVEEAAQTAHVEVTCQIQNWGEVEDSHDVDHQELRRQLGSAAILLV</sequence>
<reference evidence="6 7" key="1">
    <citation type="submission" date="2014-06" db="EMBL/GenBank/DDBJ databases">
        <title>Evolutionary Origins and Diversification of the Mycorrhizal Mutualists.</title>
        <authorList>
            <consortium name="DOE Joint Genome Institute"/>
            <consortium name="Mycorrhizal Genomics Consortium"/>
            <person name="Kohler A."/>
            <person name="Kuo A."/>
            <person name="Nagy L.G."/>
            <person name="Floudas D."/>
            <person name="Copeland A."/>
            <person name="Barry K.W."/>
            <person name="Cichocki N."/>
            <person name="Veneault-Fourrey C."/>
            <person name="LaButti K."/>
            <person name="Lindquist E.A."/>
            <person name="Lipzen A."/>
            <person name="Lundell T."/>
            <person name="Morin E."/>
            <person name="Murat C."/>
            <person name="Riley R."/>
            <person name="Ohm R."/>
            <person name="Sun H."/>
            <person name="Tunlid A."/>
            <person name="Henrissat B."/>
            <person name="Grigoriev I.V."/>
            <person name="Hibbett D.S."/>
            <person name="Martin F."/>
        </authorList>
    </citation>
    <scope>NUCLEOTIDE SEQUENCE [LARGE SCALE GENOMIC DNA]</scope>
    <source>
        <strain evidence="6 7">SS14</strain>
    </source>
</reference>
<dbReference type="AlphaFoldDB" id="A0A0C9USB2"/>
<dbReference type="InterPro" id="IPR042272">
    <property type="entry name" value="ATP12_ATP_synth-F1-assembly_N"/>
</dbReference>
<evidence type="ECO:0000256" key="2">
    <source>
        <dbReference type="ARBA" id="ARBA00008231"/>
    </source>
</evidence>
<evidence type="ECO:0000256" key="1">
    <source>
        <dbReference type="ARBA" id="ARBA00004173"/>
    </source>
</evidence>
<dbReference type="Gene3D" id="3.30.2180.10">
    <property type="entry name" value="ATP12-like"/>
    <property type="match status" value="1"/>
</dbReference>
<dbReference type="InterPro" id="IPR023335">
    <property type="entry name" value="ATP12_ortho_dom_sf"/>
</dbReference>
<dbReference type="GO" id="GO:0033615">
    <property type="term" value="P:mitochondrial proton-transporting ATP synthase complex assembly"/>
    <property type="evidence" value="ECO:0007669"/>
    <property type="project" value="TreeGrafter"/>
</dbReference>
<comment type="similarity">
    <text evidence="2">Belongs to the ATP12 family.</text>
</comment>
<evidence type="ECO:0000256" key="5">
    <source>
        <dbReference type="ARBA" id="ARBA00023186"/>
    </source>
</evidence>
<organism evidence="6 7">
    <name type="scientific">Sphaerobolus stellatus (strain SS14)</name>
    <dbReference type="NCBI Taxonomy" id="990650"/>
    <lineage>
        <taxon>Eukaryota</taxon>
        <taxon>Fungi</taxon>
        <taxon>Dikarya</taxon>
        <taxon>Basidiomycota</taxon>
        <taxon>Agaricomycotina</taxon>
        <taxon>Agaricomycetes</taxon>
        <taxon>Phallomycetidae</taxon>
        <taxon>Geastrales</taxon>
        <taxon>Sphaerobolaceae</taxon>
        <taxon>Sphaerobolus</taxon>
    </lineage>
</organism>
<dbReference type="PANTHER" id="PTHR21013">
    <property type="entry name" value="ATP SYNTHASE MITOCHONDRIAL F1 COMPLEX ASSEMBLY FACTOR 2/ATP12 PROTEIN, MITOCHONDRIAL PRECURSOR"/>
    <property type="match status" value="1"/>
</dbReference>
<keyword evidence="3" id="KW-0809">Transit peptide</keyword>